<proteinExistence type="predicted"/>
<gene>
    <name evidence="1" type="ORF">CHS0354_001864</name>
</gene>
<comment type="caution">
    <text evidence="1">The sequence shown here is derived from an EMBL/GenBank/DDBJ whole genome shotgun (WGS) entry which is preliminary data.</text>
</comment>
<organism evidence="1 2">
    <name type="scientific">Potamilus streckersoni</name>
    <dbReference type="NCBI Taxonomy" id="2493646"/>
    <lineage>
        <taxon>Eukaryota</taxon>
        <taxon>Metazoa</taxon>
        <taxon>Spiralia</taxon>
        <taxon>Lophotrochozoa</taxon>
        <taxon>Mollusca</taxon>
        <taxon>Bivalvia</taxon>
        <taxon>Autobranchia</taxon>
        <taxon>Heteroconchia</taxon>
        <taxon>Palaeoheterodonta</taxon>
        <taxon>Unionida</taxon>
        <taxon>Unionoidea</taxon>
        <taxon>Unionidae</taxon>
        <taxon>Ambleminae</taxon>
        <taxon>Lampsilini</taxon>
        <taxon>Potamilus</taxon>
    </lineage>
</organism>
<dbReference type="Proteomes" id="UP001195483">
    <property type="component" value="Unassembled WGS sequence"/>
</dbReference>
<reference evidence="1" key="3">
    <citation type="submission" date="2023-05" db="EMBL/GenBank/DDBJ databases">
        <authorList>
            <person name="Smith C.H."/>
        </authorList>
    </citation>
    <scope>NUCLEOTIDE SEQUENCE</scope>
    <source>
        <strain evidence="1">CHS0354</strain>
        <tissue evidence="1">Mantle</tissue>
    </source>
</reference>
<evidence type="ECO:0000313" key="2">
    <source>
        <dbReference type="Proteomes" id="UP001195483"/>
    </source>
</evidence>
<dbReference type="AlphaFoldDB" id="A0AAE0TFG6"/>
<protein>
    <submittedName>
        <fullName evidence="1">Uncharacterized protein</fullName>
    </submittedName>
</protein>
<sequence>MTLEQYIYRVLAENEDPKQGLVARDPTAKIKVVQHILGQRKSQFISTTATLDAAKMFVGLVKKKFPKQNIRMVKIDVEKLMKEKDVAIIDLTNTKILETYLPENAKMARNWAIKYKEVLVKGKIPAHCVTLMESYEESSGFELDDYSTSSEESVSLLSDEMSKLKSK</sequence>
<reference evidence="1" key="1">
    <citation type="journal article" date="2021" name="Genome Biol. Evol.">
        <title>A High-Quality Reference Genome for a Parasitic Bivalve with Doubly Uniparental Inheritance (Bivalvia: Unionida).</title>
        <authorList>
            <person name="Smith C.H."/>
        </authorList>
    </citation>
    <scope>NUCLEOTIDE SEQUENCE</scope>
    <source>
        <strain evidence="1">CHS0354</strain>
    </source>
</reference>
<reference evidence="1" key="2">
    <citation type="journal article" date="2021" name="Genome Biol. Evol.">
        <title>Developing a high-quality reference genome for a parasitic bivalve with doubly uniparental inheritance (Bivalvia: Unionida).</title>
        <authorList>
            <person name="Smith C.H."/>
        </authorList>
    </citation>
    <scope>NUCLEOTIDE SEQUENCE</scope>
    <source>
        <strain evidence="1">CHS0354</strain>
        <tissue evidence="1">Mantle</tissue>
    </source>
</reference>
<accession>A0AAE0TFG6</accession>
<name>A0AAE0TFG6_9BIVA</name>
<evidence type="ECO:0000313" key="1">
    <source>
        <dbReference type="EMBL" id="KAK3609266.1"/>
    </source>
</evidence>
<dbReference type="EMBL" id="JAEAOA010000176">
    <property type="protein sequence ID" value="KAK3609266.1"/>
    <property type="molecule type" value="Genomic_DNA"/>
</dbReference>
<keyword evidence="2" id="KW-1185">Reference proteome</keyword>